<reference evidence="1 2" key="1">
    <citation type="journal article" date="2016" name="Nat. Commun.">
        <title>Thousands of microbial genomes shed light on interconnected biogeochemical processes in an aquifer system.</title>
        <authorList>
            <person name="Anantharaman K."/>
            <person name="Brown C.T."/>
            <person name="Hug L.A."/>
            <person name="Sharon I."/>
            <person name="Castelle C.J."/>
            <person name="Probst A.J."/>
            <person name="Thomas B.C."/>
            <person name="Singh A."/>
            <person name="Wilkins M.J."/>
            <person name="Karaoz U."/>
            <person name="Brodie E.L."/>
            <person name="Williams K.H."/>
            <person name="Hubbard S.S."/>
            <person name="Banfield J.F."/>
        </authorList>
    </citation>
    <scope>NUCLEOTIDE SEQUENCE [LARGE SCALE GENOMIC DNA]</scope>
</reference>
<sequence>MKKNLKIEILGLESTLSSGGKFFVLDNNNASVEPGMICLVPSSINEESSSALGKKGCVVSPDFFESATLTGGEVFAVEFVDPEKKTSYSTTISVIKDNTSNSFTLTSFSSHTIHLKEVLTNSKSAYNRFEKPADLNSVVLTFALYSAELPVENLSLDSAIKKSLKTMS</sequence>
<name>A0A1G1Z782_9BACT</name>
<evidence type="ECO:0000313" key="2">
    <source>
        <dbReference type="Proteomes" id="UP000178808"/>
    </source>
</evidence>
<protein>
    <submittedName>
        <fullName evidence="1">Uncharacterized protein</fullName>
    </submittedName>
</protein>
<dbReference type="EMBL" id="MHIZ01000027">
    <property type="protein sequence ID" value="OGY59916.1"/>
    <property type="molecule type" value="Genomic_DNA"/>
</dbReference>
<dbReference type="Proteomes" id="UP000178808">
    <property type="component" value="Unassembled WGS sequence"/>
</dbReference>
<evidence type="ECO:0000313" key="1">
    <source>
        <dbReference type="EMBL" id="OGY59916.1"/>
    </source>
</evidence>
<proteinExistence type="predicted"/>
<comment type="caution">
    <text evidence="1">The sequence shown here is derived from an EMBL/GenBank/DDBJ whole genome shotgun (WGS) entry which is preliminary data.</text>
</comment>
<gene>
    <name evidence="1" type="ORF">A3I31_02060</name>
</gene>
<dbReference type="AlphaFoldDB" id="A0A1G1Z782"/>
<organism evidence="1 2">
    <name type="scientific">Candidatus Colwellbacteria bacterium RIFCSPLOWO2_02_FULL_44_20b</name>
    <dbReference type="NCBI Taxonomy" id="1797691"/>
    <lineage>
        <taxon>Bacteria</taxon>
        <taxon>Candidatus Colwelliibacteriota</taxon>
    </lineage>
</organism>
<accession>A0A1G1Z782</accession>